<dbReference type="SUPFAM" id="SSF160379">
    <property type="entry name" value="SP0830-like"/>
    <property type="match status" value="1"/>
</dbReference>
<dbReference type="Proteomes" id="UP000829069">
    <property type="component" value="Chromosome"/>
</dbReference>
<organism evidence="1 2">
    <name type="scientific">Arthrobacter sulfonylureivorans</name>
    <dbReference type="NCBI Taxonomy" id="2486855"/>
    <lineage>
        <taxon>Bacteria</taxon>
        <taxon>Bacillati</taxon>
        <taxon>Actinomycetota</taxon>
        <taxon>Actinomycetes</taxon>
        <taxon>Micrococcales</taxon>
        <taxon>Micrococcaceae</taxon>
        <taxon>Arthrobacter</taxon>
    </lineage>
</organism>
<reference evidence="1 2" key="1">
    <citation type="submission" date="2022-03" db="EMBL/GenBank/DDBJ databases">
        <title>Isotopic signatures of nitrous oxide derived from detoxification processes.</title>
        <authorList>
            <person name="Behrendt U."/>
            <person name="Buchen C."/>
            <person name="Well R."/>
            <person name="Ulrich A."/>
            <person name="Rohe L."/>
            <person name="Kolb S."/>
            <person name="Schloter M."/>
            <person name="Horn M.A."/>
            <person name="Augustin J."/>
        </authorList>
    </citation>
    <scope>NUCLEOTIDE SEQUENCE [LARGE SCALE GENOMIC DNA]</scope>
    <source>
        <strain evidence="1 2">S4-C24</strain>
    </source>
</reference>
<accession>A0ABY3WDC6</accession>
<dbReference type="PANTHER" id="PTHR36439">
    <property type="entry name" value="BLL4334 PROTEIN"/>
    <property type="match status" value="1"/>
</dbReference>
<name>A0ABY3WDC6_9MICC</name>
<dbReference type="InterPro" id="IPR012545">
    <property type="entry name" value="DUF1697"/>
</dbReference>
<dbReference type="Gene3D" id="3.30.70.1280">
    <property type="entry name" value="SP0830-like domains"/>
    <property type="match status" value="1"/>
</dbReference>
<protein>
    <submittedName>
        <fullName evidence="1">DUF1697 domain-containing protein</fullName>
    </submittedName>
</protein>
<keyword evidence="2" id="KW-1185">Reference proteome</keyword>
<gene>
    <name evidence="1" type="ORF">MNQ99_02765</name>
</gene>
<sequence>MSVITRPAHTFAIFLRGINVGGIRIAMKDLSQVLAESGFAEVQTVLASGNVVLRTETDAPAAVKESVQDTLRAAFGYDAWVIVKSREQVAAIIDGYPFTPADDGVPRHAYAVMTTGQDVVKQLLADCPELSPEERAAAGGDILYWEVPKGSTLESKLSKHLAKAKYKPLTTTRNLNTMHKVLAKFPPQN</sequence>
<dbReference type="RefSeq" id="WP_241914355.1">
    <property type="nucleotide sequence ID" value="NZ_CP093326.1"/>
</dbReference>
<evidence type="ECO:0000313" key="2">
    <source>
        <dbReference type="Proteomes" id="UP000829069"/>
    </source>
</evidence>
<dbReference type="EMBL" id="CP093326">
    <property type="protein sequence ID" value="UNK46307.1"/>
    <property type="molecule type" value="Genomic_DNA"/>
</dbReference>
<dbReference type="Gene3D" id="3.30.70.1260">
    <property type="entry name" value="bacterial protein sp0830 like"/>
    <property type="match status" value="1"/>
</dbReference>
<dbReference type="Pfam" id="PF08002">
    <property type="entry name" value="DUF1697"/>
    <property type="match status" value="1"/>
</dbReference>
<evidence type="ECO:0000313" key="1">
    <source>
        <dbReference type="EMBL" id="UNK46307.1"/>
    </source>
</evidence>
<dbReference type="PANTHER" id="PTHR36439:SF1">
    <property type="entry name" value="DUF1697 DOMAIN-CONTAINING PROTEIN"/>
    <property type="match status" value="1"/>
</dbReference>
<proteinExistence type="predicted"/>
<dbReference type="PIRSF" id="PIRSF008502">
    <property type="entry name" value="UCP008502"/>
    <property type="match status" value="1"/>
</dbReference>